<organism evidence="1 2">
    <name type="scientific">Prorocentrum cordatum</name>
    <dbReference type="NCBI Taxonomy" id="2364126"/>
    <lineage>
        <taxon>Eukaryota</taxon>
        <taxon>Sar</taxon>
        <taxon>Alveolata</taxon>
        <taxon>Dinophyceae</taxon>
        <taxon>Prorocentrales</taxon>
        <taxon>Prorocentraceae</taxon>
        <taxon>Prorocentrum</taxon>
    </lineage>
</organism>
<evidence type="ECO:0000313" key="2">
    <source>
        <dbReference type="Proteomes" id="UP001189429"/>
    </source>
</evidence>
<feature type="non-terminal residue" evidence="1">
    <location>
        <position position="60"/>
    </location>
</feature>
<reference evidence="1" key="1">
    <citation type="submission" date="2023-10" db="EMBL/GenBank/DDBJ databases">
        <authorList>
            <person name="Chen Y."/>
            <person name="Shah S."/>
            <person name="Dougan E. K."/>
            <person name="Thang M."/>
            <person name="Chan C."/>
        </authorList>
    </citation>
    <scope>NUCLEOTIDE SEQUENCE [LARGE SCALE GENOMIC DNA]</scope>
</reference>
<accession>A0ABN9Q414</accession>
<name>A0ABN9Q414_9DINO</name>
<gene>
    <name evidence="1" type="ORF">PCOR1329_LOCUS7664</name>
</gene>
<sequence>MGRGGRIRGRGAVGAILRRRVELAGAFVDIQRCISELCVLADGVVQGRLEDLAAPWLAGQ</sequence>
<protein>
    <submittedName>
        <fullName evidence="1">Uncharacterized protein</fullName>
    </submittedName>
</protein>
<dbReference type="EMBL" id="CAUYUJ010002089">
    <property type="protein sequence ID" value="CAK0799127.1"/>
    <property type="molecule type" value="Genomic_DNA"/>
</dbReference>
<keyword evidence="2" id="KW-1185">Reference proteome</keyword>
<proteinExistence type="predicted"/>
<comment type="caution">
    <text evidence="1">The sequence shown here is derived from an EMBL/GenBank/DDBJ whole genome shotgun (WGS) entry which is preliminary data.</text>
</comment>
<evidence type="ECO:0000313" key="1">
    <source>
        <dbReference type="EMBL" id="CAK0799127.1"/>
    </source>
</evidence>
<dbReference type="Proteomes" id="UP001189429">
    <property type="component" value="Unassembled WGS sequence"/>
</dbReference>